<organism evidence="1">
    <name type="scientific">Sesamum radiatum</name>
    <name type="common">Black benniseed</name>
    <dbReference type="NCBI Taxonomy" id="300843"/>
    <lineage>
        <taxon>Eukaryota</taxon>
        <taxon>Viridiplantae</taxon>
        <taxon>Streptophyta</taxon>
        <taxon>Embryophyta</taxon>
        <taxon>Tracheophyta</taxon>
        <taxon>Spermatophyta</taxon>
        <taxon>Magnoliopsida</taxon>
        <taxon>eudicotyledons</taxon>
        <taxon>Gunneridae</taxon>
        <taxon>Pentapetalae</taxon>
        <taxon>asterids</taxon>
        <taxon>lamiids</taxon>
        <taxon>Lamiales</taxon>
        <taxon>Pedaliaceae</taxon>
        <taxon>Sesamum</taxon>
    </lineage>
</organism>
<gene>
    <name evidence="1" type="ORF">Sradi_6006500</name>
</gene>
<dbReference type="EMBL" id="JACGWJ010000028">
    <property type="protein sequence ID" value="KAL0305892.1"/>
    <property type="molecule type" value="Genomic_DNA"/>
</dbReference>
<dbReference type="PANTHER" id="PTHR34064">
    <property type="entry name" value="OS04G0672300 PROTEIN"/>
    <property type="match status" value="1"/>
</dbReference>
<name>A0AAW2KHG8_SESRA</name>
<dbReference type="PANTHER" id="PTHR34064:SF4">
    <property type="entry name" value="PROTEIN, PUTATIVE-RELATED"/>
    <property type="match status" value="1"/>
</dbReference>
<comment type="caution">
    <text evidence="1">The sequence shown here is derived from an EMBL/GenBank/DDBJ whole genome shotgun (WGS) entry which is preliminary data.</text>
</comment>
<dbReference type="AlphaFoldDB" id="A0AAW2KHG8"/>
<accession>A0AAW2KHG8</accession>
<proteinExistence type="predicted"/>
<reference evidence="1" key="2">
    <citation type="journal article" date="2024" name="Plant">
        <title>Genomic evolution and insights into agronomic trait innovations of Sesamum species.</title>
        <authorList>
            <person name="Miao H."/>
            <person name="Wang L."/>
            <person name="Qu L."/>
            <person name="Liu H."/>
            <person name="Sun Y."/>
            <person name="Le M."/>
            <person name="Wang Q."/>
            <person name="Wei S."/>
            <person name="Zheng Y."/>
            <person name="Lin W."/>
            <person name="Duan Y."/>
            <person name="Cao H."/>
            <person name="Xiong S."/>
            <person name="Wang X."/>
            <person name="Wei L."/>
            <person name="Li C."/>
            <person name="Ma Q."/>
            <person name="Ju M."/>
            <person name="Zhao R."/>
            <person name="Li G."/>
            <person name="Mu C."/>
            <person name="Tian Q."/>
            <person name="Mei H."/>
            <person name="Zhang T."/>
            <person name="Gao T."/>
            <person name="Zhang H."/>
        </authorList>
    </citation>
    <scope>NUCLEOTIDE SEQUENCE</scope>
    <source>
        <strain evidence="1">G02</strain>
    </source>
</reference>
<evidence type="ECO:0000313" key="1">
    <source>
        <dbReference type="EMBL" id="KAL0305892.1"/>
    </source>
</evidence>
<sequence>MTMTENPKLEEMGFDHNLMCSNGESEELGEGGTGLKICVSDHVNGLQHHSSAAKSDSFVVDMERFSHLTEKDMNANSRITFVVWGMKKLQRNLSRKVSARSGEKKIIATNERDTTLLATSPRGGLSIGLLHAKYGPDPL</sequence>
<protein>
    <submittedName>
        <fullName evidence="1">Uncharacterized protein</fullName>
    </submittedName>
</protein>
<reference evidence="1" key="1">
    <citation type="submission" date="2020-06" db="EMBL/GenBank/DDBJ databases">
        <authorList>
            <person name="Li T."/>
            <person name="Hu X."/>
            <person name="Zhang T."/>
            <person name="Song X."/>
            <person name="Zhang H."/>
            <person name="Dai N."/>
            <person name="Sheng W."/>
            <person name="Hou X."/>
            <person name="Wei L."/>
        </authorList>
    </citation>
    <scope>NUCLEOTIDE SEQUENCE</scope>
    <source>
        <strain evidence="1">G02</strain>
        <tissue evidence="1">Leaf</tissue>
    </source>
</reference>